<proteinExistence type="inferred from homology"/>
<dbReference type="EMBL" id="WEKT01000005">
    <property type="protein sequence ID" value="MZI92459.1"/>
    <property type="molecule type" value="Genomic_DNA"/>
</dbReference>
<feature type="binding site" evidence="1">
    <location>
        <begin position="101"/>
        <end position="102"/>
    </location>
    <ligand>
        <name>S-adenosyl-L-methionine</name>
        <dbReference type="ChEBI" id="CHEBI:59789"/>
    </ligand>
</feature>
<dbReference type="EC" id="2.1.1.242" evidence="1"/>
<keyword evidence="1" id="KW-0963">Cytoplasm</keyword>
<comment type="subcellular location">
    <subcellularLocation>
        <location evidence="1">Cytoplasm</location>
    </subcellularLocation>
</comment>
<keyword evidence="1 2" id="KW-0489">Methyltransferase</keyword>
<dbReference type="InterPro" id="IPR007536">
    <property type="entry name" value="16SrRNA_methylTrfase_J"/>
</dbReference>
<dbReference type="HAMAP" id="MF_01523">
    <property type="entry name" value="16SrRNA_methyltr_J"/>
    <property type="match status" value="1"/>
</dbReference>
<dbReference type="Gene3D" id="3.40.1630.10">
    <property type="entry name" value="YhiQ-like domain"/>
    <property type="match status" value="1"/>
</dbReference>
<comment type="catalytic activity">
    <reaction evidence="1">
        <text>guanosine(1516) in 16S rRNA + S-adenosyl-L-methionine = N(2)-methylguanosine(1516) in 16S rRNA + S-adenosyl-L-homocysteine + H(+)</text>
        <dbReference type="Rhea" id="RHEA:43220"/>
        <dbReference type="Rhea" id="RHEA-COMP:10412"/>
        <dbReference type="Rhea" id="RHEA-COMP:10413"/>
        <dbReference type="ChEBI" id="CHEBI:15378"/>
        <dbReference type="ChEBI" id="CHEBI:57856"/>
        <dbReference type="ChEBI" id="CHEBI:59789"/>
        <dbReference type="ChEBI" id="CHEBI:74269"/>
        <dbReference type="ChEBI" id="CHEBI:74481"/>
        <dbReference type="EC" id="2.1.1.242"/>
    </reaction>
</comment>
<comment type="function">
    <text evidence="1">Specifically methylates the guanosine in position 1516 of 16S rRNA.</text>
</comment>
<evidence type="ECO:0000256" key="1">
    <source>
        <dbReference type="HAMAP-Rule" id="MF_01523"/>
    </source>
</evidence>
<feature type="binding site" evidence="1">
    <location>
        <begin position="117"/>
        <end position="118"/>
    </location>
    <ligand>
        <name>S-adenosyl-L-methionine</name>
        <dbReference type="ChEBI" id="CHEBI:59789"/>
    </ligand>
</feature>
<dbReference type="GO" id="GO:0008990">
    <property type="term" value="F:rRNA (guanine-N2-)-methyltransferase activity"/>
    <property type="evidence" value="ECO:0007669"/>
    <property type="project" value="UniProtKB-UniRule"/>
</dbReference>
<dbReference type="PANTHER" id="PTHR36112:SF1">
    <property type="entry name" value="RIBOSOMAL RNA SMALL SUBUNIT METHYLTRANSFERASE J"/>
    <property type="match status" value="1"/>
</dbReference>
<organism evidence="2 3">
    <name type="scientific">Vibrio eleionomae</name>
    <dbReference type="NCBI Taxonomy" id="2653505"/>
    <lineage>
        <taxon>Bacteria</taxon>
        <taxon>Pseudomonadati</taxon>
        <taxon>Pseudomonadota</taxon>
        <taxon>Gammaproteobacteria</taxon>
        <taxon>Vibrionales</taxon>
        <taxon>Vibrionaceae</taxon>
        <taxon>Vibrio</taxon>
    </lineage>
</organism>
<name>A0A7X4LIB3_9VIBR</name>
<comment type="similarity">
    <text evidence="1">Belongs to the methyltransferase superfamily. RsmJ family.</text>
</comment>
<reference evidence="2 3" key="1">
    <citation type="submission" date="2019-10" db="EMBL/GenBank/DDBJ databases">
        <title>Vibrio sp. nov. isolated from a shrimp pond.</title>
        <authorList>
            <person name="Gomez-Gil B."/>
            <person name="Enciso-Ibarra J."/>
            <person name="Enciso-Ibarra K."/>
            <person name="Bolan-Mejia C."/>
        </authorList>
    </citation>
    <scope>NUCLEOTIDE SEQUENCE [LARGE SCALE GENOMIC DNA]</scope>
    <source>
        <strain evidence="2 3">CAIM 722</strain>
    </source>
</reference>
<dbReference type="AlphaFoldDB" id="A0A7X4LIB3"/>
<dbReference type="Pfam" id="PF04445">
    <property type="entry name" value="SAM_MT"/>
    <property type="match status" value="1"/>
</dbReference>
<dbReference type="RefSeq" id="WP_161153763.1">
    <property type="nucleotide sequence ID" value="NZ_WEKT01000005.1"/>
</dbReference>
<evidence type="ECO:0000313" key="2">
    <source>
        <dbReference type="EMBL" id="MZI92459.1"/>
    </source>
</evidence>
<keyword evidence="1" id="KW-0949">S-adenosyl-L-methionine</keyword>
<keyword evidence="3" id="KW-1185">Reference proteome</keyword>
<dbReference type="Gene3D" id="3.40.50.150">
    <property type="entry name" value="Vaccinia Virus protein VP39"/>
    <property type="match status" value="1"/>
</dbReference>
<gene>
    <name evidence="1" type="primary">rsmJ</name>
    <name evidence="2" type="ORF">F9817_04445</name>
</gene>
<protein>
    <recommendedName>
        <fullName evidence="1">Ribosomal RNA small subunit methyltransferase J</fullName>
        <ecNumber evidence="1">2.1.1.242</ecNumber>
    </recommendedName>
    <alternativeName>
        <fullName evidence="1">16S rRNA m2G1516 methyltransferase</fullName>
    </alternativeName>
    <alternativeName>
        <fullName evidence="1">rRNA (guanine-N(2)-)-methyltransferase</fullName>
    </alternativeName>
</protein>
<dbReference type="CDD" id="cd02440">
    <property type="entry name" value="AdoMet_MTases"/>
    <property type="match status" value="1"/>
</dbReference>
<keyword evidence="1 2" id="KW-0808">Transferase</keyword>
<feature type="binding site" evidence="1">
    <location>
        <position position="176"/>
    </location>
    <ligand>
        <name>S-adenosyl-L-methionine</name>
        <dbReference type="ChEBI" id="CHEBI:59789"/>
    </ligand>
</feature>
<evidence type="ECO:0000313" key="3">
    <source>
        <dbReference type="Proteomes" id="UP000462621"/>
    </source>
</evidence>
<keyword evidence="1" id="KW-0698">rRNA processing</keyword>
<dbReference type="GO" id="GO:0005737">
    <property type="term" value="C:cytoplasm"/>
    <property type="evidence" value="ECO:0007669"/>
    <property type="project" value="UniProtKB-SubCell"/>
</dbReference>
<dbReference type="Proteomes" id="UP000462621">
    <property type="component" value="Unassembled WGS sequence"/>
</dbReference>
<comment type="caution">
    <text evidence="2">The sequence shown here is derived from an EMBL/GenBank/DDBJ whole genome shotgun (WGS) entry which is preliminary data.</text>
</comment>
<dbReference type="PANTHER" id="PTHR36112">
    <property type="entry name" value="RIBOSOMAL RNA SMALL SUBUNIT METHYLTRANSFERASE J"/>
    <property type="match status" value="1"/>
</dbReference>
<feature type="binding site" evidence="1">
    <location>
        <begin position="153"/>
        <end position="154"/>
    </location>
    <ligand>
        <name>S-adenosyl-L-methionine</name>
        <dbReference type="ChEBI" id="CHEBI:59789"/>
    </ligand>
</feature>
<sequence length="260" mass="28644">MQIQLISESLGRSGELDALASRWNLCHDETSDFALVLTDERLELRKLDEPKLGAIYVDWASGAVAHRRKFGGGKGQAIAKAAGLNKGAMPTVLDGTAGLGRDAFVLASLGCRVQLVERHPVVAALLDDGINRAKQDEDIGHWVTERVQLLHASSHDALSQLMKDDNFVRPDVVYLDPMYPHPEGKKKSALVKKEMRVFQSLVGADNDADSLLEPALALATKRVVVKRPDYADWLAEQKPTMAIETKKNRFDVYVLSSMTE</sequence>
<dbReference type="SUPFAM" id="SSF53335">
    <property type="entry name" value="S-adenosyl-L-methionine-dependent methyltransferases"/>
    <property type="match status" value="1"/>
</dbReference>
<accession>A0A7X4LIB3</accession>
<dbReference type="InterPro" id="IPR029063">
    <property type="entry name" value="SAM-dependent_MTases_sf"/>
</dbReference>